<reference evidence="3 4" key="1">
    <citation type="submission" date="2019-03" db="EMBL/GenBank/DDBJ databases">
        <authorList>
            <person name="Sebastian G."/>
            <person name="Baumann P."/>
            <person name="Ruckert C."/>
            <person name="Kalinowski J."/>
            <person name="Nebel B."/>
            <person name="Takors R."/>
            <person name="Blombach B."/>
        </authorList>
    </citation>
    <scope>NUCLEOTIDE SEQUENCE [LARGE SCALE GENOMIC DNA]</scope>
    <source>
        <strain evidence="3 4">DSM 1084</strain>
    </source>
</reference>
<evidence type="ECO:0000256" key="2">
    <source>
        <dbReference type="SAM" id="SignalP"/>
    </source>
</evidence>
<dbReference type="RefSeq" id="WP_165961719.1">
    <property type="nucleotide sequence ID" value="NZ_CP037867.1"/>
</dbReference>
<dbReference type="AlphaFoldDB" id="A0A4P6X1Z7"/>
<proteinExistence type="predicted"/>
<feature type="chain" id="PRO_5020961886" evidence="2">
    <location>
        <begin position="28"/>
        <end position="341"/>
    </location>
</feature>
<accession>A0A4P6X1Z7</accession>
<protein>
    <submittedName>
        <fullName evidence="3">C4-dicarboxylate-binding periplasmic protein</fullName>
    </submittedName>
</protein>
<sequence length="341" mass="36423" precursor="true">MPTSYLTRRRAVATMATLCLAPTIARSADPVKLKFSSFEPPMANITANVLTPLAKEATAASKGSLQIDMFAGGTLGRNPLQQLKLVTDGVADVGWVVLPYTPGRFDDTEIVGLPFVTSNATEASVALHRLYAEGTLVGFEGLKMLAVGATPPVVIHANKPVRLPADLKGKRVRASGDHLTRVIEALGGAPVQVGGGQIAESLSRGVVDMTLNNWGFVGDFKVNEVSSQHLDLPLGAVAVGIVMRQDRFDALPPEARSALEGASGEALARKLGQAFDRQEKEVRARVSASGRNTVTTPSEAEVAEWRKVIDPVNESWRTAKPRNQRIHAAFAEHLKRIRAGA</sequence>
<dbReference type="CDD" id="cd13665">
    <property type="entry name" value="PBP2_TRAP_Dctp3_4"/>
    <property type="match status" value="1"/>
</dbReference>
<evidence type="ECO:0000256" key="1">
    <source>
        <dbReference type="ARBA" id="ARBA00022729"/>
    </source>
</evidence>
<evidence type="ECO:0000313" key="4">
    <source>
        <dbReference type="Proteomes" id="UP000293912"/>
    </source>
</evidence>
<dbReference type="InterPro" id="IPR038404">
    <property type="entry name" value="TRAP_DctP_sf"/>
</dbReference>
<gene>
    <name evidence="3" type="primary">dctP3</name>
    <name evidence="3" type="ORF">HPF_15665</name>
</gene>
<dbReference type="Proteomes" id="UP000293912">
    <property type="component" value="Chromosome"/>
</dbReference>
<dbReference type="GO" id="GO:0055085">
    <property type="term" value="P:transmembrane transport"/>
    <property type="evidence" value="ECO:0007669"/>
    <property type="project" value="InterPro"/>
</dbReference>
<name>A0A4P6X1Z7_HYDPS</name>
<keyword evidence="1 2" id="KW-0732">Signal</keyword>
<dbReference type="KEGG" id="hpse:HPF_15665"/>
<dbReference type="Pfam" id="PF03480">
    <property type="entry name" value="DctP"/>
    <property type="match status" value="1"/>
</dbReference>
<dbReference type="InterPro" id="IPR018389">
    <property type="entry name" value="DctP_fam"/>
</dbReference>
<keyword evidence="4" id="KW-1185">Reference proteome</keyword>
<dbReference type="PANTHER" id="PTHR33376">
    <property type="match status" value="1"/>
</dbReference>
<dbReference type="PANTHER" id="PTHR33376:SF15">
    <property type="entry name" value="BLL6794 PROTEIN"/>
    <property type="match status" value="1"/>
</dbReference>
<evidence type="ECO:0000313" key="3">
    <source>
        <dbReference type="EMBL" id="QBM29129.1"/>
    </source>
</evidence>
<dbReference type="Gene3D" id="3.40.190.170">
    <property type="entry name" value="Bacterial extracellular solute-binding protein, family 7"/>
    <property type="match status" value="1"/>
</dbReference>
<organism evidence="3 4">
    <name type="scientific">Hydrogenophaga pseudoflava</name>
    <name type="common">Pseudomonas carboxydoflava</name>
    <dbReference type="NCBI Taxonomy" id="47421"/>
    <lineage>
        <taxon>Bacteria</taxon>
        <taxon>Pseudomonadati</taxon>
        <taxon>Pseudomonadota</taxon>
        <taxon>Betaproteobacteria</taxon>
        <taxon>Burkholderiales</taxon>
        <taxon>Comamonadaceae</taxon>
        <taxon>Hydrogenophaga</taxon>
    </lineage>
</organism>
<feature type="signal peptide" evidence="2">
    <location>
        <begin position="1"/>
        <end position="27"/>
    </location>
</feature>
<dbReference type="EMBL" id="CP037867">
    <property type="protein sequence ID" value="QBM29129.1"/>
    <property type="molecule type" value="Genomic_DNA"/>
</dbReference>
<dbReference type="NCBIfam" id="NF037995">
    <property type="entry name" value="TRAP_S1"/>
    <property type="match status" value="1"/>
</dbReference>